<gene>
    <name evidence="3" type="ORF">SEVIR_1G326400v2</name>
</gene>
<proteinExistence type="predicted"/>
<evidence type="ECO:0000313" key="3">
    <source>
        <dbReference type="EMBL" id="TKW41585.1"/>
    </source>
</evidence>
<feature type="domain" description="Glutaredoxin" evidence="2">
    <location>
        <begin position="229"/>
        <end position="294"/>
    </location>
</feature>
<feature type="region of interest" description="Disordered" evidence="1">
    <location>
        <begin position="151"/>
        <end position="177"/>
    </location>
</feature>
<evidence type="ECO:0000313" key="4">
    <source>
        <dbReference type="Proteomes" id="UP000298652"/>
    </source>
</evidence>
<dbReference type="PANTHER" id="PTHR45669:SF65">
    <property type="entry name" value="OS02G0748800 PROTEIN"/>
    <property type="match status" value="1"/>
</dbReference>
<keyword evidence="4" id="KW-1185">Reference proteome</keyword>
<dbReference type="CDD" id="cd03031">
    <property type="entry name" value="GRX_GRX_like"/>
    <property type="match status" value="1"/>
</dbReference>
<dbReference type="Pfam" id="PF00462">
    <property type="entry name" value="Glutaredoxin"/>
    <property type="match status" value="1"/>
</dbReference>
<protein>
    <recommendedName>
        <fullName evidence="2">Glutaredoxin domain-containing protein</fullName>
    </recommendedName>
</protein>
<reference evidence="3" key="1">
    <citation type="submission" date="2019-03" db="EMBL/GenBank/DDBJ databases">
        <title>WGS assembly of Setaria viridis.</title>
        <authorList>
            <person name="Huang P."/>
            <person name="Jenkins J."/>
            <person name="Grimwood J."/>
            <person name="Barry K."/>
            <person name="Healey A."/>
            <person name="Mamidi S."/>
            <person name="Sreedasyam A."/>
            <person name="Shu S."/>
            <person name="Feldman M."/>
            <person name="Wu J."/>
            <person name="Yu Y."/>
            <person name="Chen C."/>
            <person name="Johnson J."/>
            <person name="Rokhsar D."/>
            <person name="Baxter I."/>
            <person name="Schmutz J."/>
            <person name="Brutnell T."/>
            <person name="Kellogg E."/>
        </authorList>
    </citation>
    <scope>NUCLEOTIDE SEQUENCE [LARGE SCALE GENOMIC DNA]</scope>
</reference>
<name>A0A4U6WH59_SETVI</name>
<organism evidence="3 4">
    <name type="scientific">Setaria viridis</name>
    <name type="common">Green bristlegrass</name>
    <name type="synonym">Setaria italica subsp. viridis</name>
    <dbReference type="NCBI Taxonomy" id="4556"/>
    <lineage>
        <taxon>Eukaryota</taxon>
        <taxon>Viridiplantae</taxon>
        <taxon>Streptophyta</taxon>
        <taxon>Embryophyta</taxon>
        <taxon>Tracheophyta</taxon>
        <taxon>Spermatophyta</taxon>
        <taxon>Magnoliopsida</taxon>
        <taxon>Liliopsida</taxon>
        <taxon>Poales</taxon>
        <taxon>Poaceae</taxon>
        <taxon>PACMAD clade</taxon>
        <taxon>Panicoideae</taxon>
        <taxon>Panicodae</taxon>
        <taxon>Paniceae</taxon>
        <taxon>Cenchrinae</taxon>
        <taxon>Setaria</taxon>
    </lineage>
</organism>
<dbReference type="InterPro" id="IPR002109">
    <property type="entry name" value="Glutaredoxin"/>
</dbReference>
<dbReference type="InterPro" id="IPR036249">
    <property type="entry name" value="Thioredoxin-like_sf"/>
</dbReference>
<dbReference type="Gene3D" id="3.40.30.10">
    <property type="entry name" value="Glutaredoxin"/>
    <property type="match status" value="1"/>
</dbReference>
<evidence type="ECO:0000259" key="2">
    <source>
        <dbReference type="Pfam" id="PF00462"/>
    </source>
</evidence>
<sequence>MGCTGSRHALRGGVRGGGGRSPYARSCSGPVTGSVHHTVALKSSTLGSLSLDRDEEMMKWRDDGGVGAAKTPPVKQQLMVRRQKQVPGSPAKTPVREPEVINVWELMDGLDDKEEEDGDAADGEDRREKSAPGSPEFDPDVIAAFRKALDEISPPPADPGNEDCVSNKKPDGLVGGEDGVKKREIQRFPGIVRARVSAFQQRIDAKLAKLAPPKPPAPPPPPDSARKVVLYLTSLRGIRKTYEDCWSTRSILHGYGVRVDERDLSMHAGFKDELHDALGAPAGRLPQVFADGRHLGSAEEIRRMHEAGELSKALEACEMAPPPGAGGKGIIALDACSGCGGVRFVPCEECSGSCKVFLEEVGTFRRCPECNENGLVRCPLCPL</sequence>
<evidence type="ECO:0000256" key="1">
    <source>
        <dbReference type="SAM" id="MobiDB-lite"/>
    </source>
</evidence>
<dbReference type="EMBL" id="CM016552">
    <property type="protein sequence ID" value="TKW41585.1"/>
    <property type="molecule type" value="Genomic_DNA"/>
</dbReference>
<dbReference type="OMA" id="FANGNDH"/>
<dbReference type="PANTHER" id="PTHR45669">
    <property type="entry name" value="GLUTAREDOXIN DOMAIN-CONTAINING CYSTEINE-RICH PROTEIN CG12206-RELATED"/>
    <property type="match status" value="1"/>
</dbReference>
<feature type="region of interest" description="Disordered" evidence="1">
    <location>
        <begin position="62"/>
        <end position="138"/>
    </location>
</feature>
<accession>A0A4U6WH59</accession>
<dbReference type="SUPFAM" id="SSF52833">
    <property type="entry name" value="Thioredoxin-like"/>
    <property type="match status" value="1"/>
</dbReference>
<dbReference type="AlphaFoldDB" id="A0A4U6WH59"/>
<feature type="region of interest" description="Disordered" evidence="1">
    <location>
        <begin position="1"/>
        <end position="32"/>
    </location>
</feature>
<dbReference type="Gramene" id="TKW41585">
    <property type="protein sequence ID" value="TKW41585"/>
    <property type="gene ID" value="SEVIR_1G326400v2"/>
</dbReference>
<feature type="compositionally biased region" description="Acidic residues" evidence="1">
    <location>
        <begin position="108"/>
        <end position="122"/>
    </location>
</feature>
<dbReference type="Pfam" id="PF23733">
    <property type="entry name" value="GRXCR1-2_C"/>
    <property type="match status" value="1"/>
</dbReference>
<dbReference type="Proteomes" id="UP000298652">
    <property type="component" value="Chromosome 1"/>
</dbReference>
<dbReference type="PROSITE" id="PS51354">
    <property type="entry name" value="GLUTAREDOXIN_2"/>
    <property type="match status" value="1"/>
</dbReference>